<sequence>MRSVHHRATQTIAAPDLSYYEEILFKKTIEIVIKDFCDVFFIHGNNAKHDQIVKKSESL</sequence>
<reference evidence="1" key="1">
    <citation type="submission" date="2021-06" db="EMBL/GenBank/DDBJ databases">
        <authorList>
            <person name="Kallberg Y."/>
            <person name="Tangrot J."/>
            <person name="Rosling A."/>
        </authorList>
    </citation>
    <scope>NUCLEOTIDE SEQUENCE</scope>
    <source>
        <strain evidence="1">MA453B</strain>
    </source>
</reference>
<keyword evidence="2" id="KW-1185">Reference proteome</keyword>
<gene>
    <name evidence="1" type="ORF">DERYTH_LOCUS6402</name>
</gene>
<name>A0A9N9G2G1_9GLOM</name>
<comment type="caution">
    <text evidence="1">The sequence shown here is derived from an EMBL/GenBank/DDBJ whole genome shotgun (WGS) entry which is preliminary data.</text>
</comment>
<protein>
    <submittedName>
        <fullName evidence="1">22767_t:CDS:1</fullName>
    </submittedName>
</protein>
<dbReference type="Proteomes" id="UP000789405">
    <property type="component" value="Unassembled WGS sequence"/>
</dbReference>
<proteinExistence type="predicted"/>
<evidence type="ECO:0000313" key="1">
    <source>
        <dbReference type="EMBL" id="CAG8575099.1"/>
    </source>
</evidence>
<dbReference type="EMBL" id="CAJVPY010002895">
    <property type="protein sequence ID" value="CAG8575099.1"/>
    <property type="molecule type" value="Genomic_DNA"/>
</dbReference>
<organism evidence="1 2">
    <name type="scientific">Dentiscutata erythropus</name>
    <dbReference type="NCBI Taxonomy" id="1348616"/>
    <lineage>
        <taxon>Eukaryota</taxon>
        <taxon>Fungi</taxon>
        <taxon>Fungi incertae sedis</taxon>
        <taxon>Mucoromycota</taxon>
        <taxon>Glomeromycotina</taxon>
        <taxon>Glomeromycetes</taxon>
        <taxon>Diversisporales</taxon>
        <taxon>Gigasporaceae</taxon>
        <taxon>Dentiscutata</taxon>
    </lineage>
</organism>
<evidence type="ECO:0000313" key="2">
    <source>
        <dbReference type="Proteomes" id="UP000789405"/>
    </source>
</evidence>
<accession>A0A9N9G2G1</accession>
<dbReference type="AlphaFoldDB" id="A0A9N9G2G1"/>